<dbReference type="GO" id="GO:0042918">
    <property type="term" value="P:alkanesulfonate transmembrane transport"/>
    <property type="evidence" value="ECO:0007669"/>
    <property type="project" value="TreeGrafter"/>
</dbReference>
<organism evidence="5 6">
    <name type="scientific">Telmatospirillum siberiense</name>
    <dbReference type="NCBI Taxonomy" id="382514"/>
    <lineage>
        <taxon>Bacteria</taxon>
        <taxon>Pseudomonadati</taxon>
        <taxon>Pseudomonadota</taxon>
        <taxon>Alphaproteobacteria</taxon>
        <taxon>Rhodospirillales</taxon>
        <taxon>Rhodospirillaceae</taxon>
        <taxon>Telmatospirillum</taxon>
    </lineage>
</organism>
<comment type="similarity">
    <text evidence="2">Belongs to the bacterial solute-binding protein SsuA/TauA family.</text>
</comment>
<dbReference type="AlphaFoldDB" id="A0A2N3PQF9"/>
<name>A0A2N3PQF9_9PROT</name>
<evidence type="ECO:0000256" key="3">
    <source>
        <dbReference type="ARBA" id="ARBA00022729"/>
    </source>
</evidence>
<reference evidence="6" key="1">
    <citation type="submission" date="2017-12" db="EMBL/GenBank/DDBJ databases">
        <title>Draft genome sequence of Telmatospirillum siberiense 26-4b1T, an acidotolerant peatland alphaproteobacterium potentially involved in sulfur cycling.</title>
        <authorList>
            <person name="Hausmann B."/>
            <person name="Pjevac P."/>
            <person name="Schreck K."/>
            <person name="Herbold C.W."/>
            <person name="Daims H."/>
            <person name="Wagner M."/>
            <person name="Pester M."/>
            <person name="Loy A."/>
        </authorList>
    </citation>
    <scope>NUCLEOTIDE SEQUENCE [LARGE SCALE GENOMIC DNA]</scope>
    <source>
        <strain evidence="6">26-4b1</strain>
    </source>
</reference>
<dbReference type="InterPro" id="IPR015168">
    <property type="entry name" value="SsuA/THI5"/>
</dbReference>
<evidence type="ECO:0000256" key="1">
    <source>
        <dbReference type="ARBA" id="ARBA00004418"/>
    </source>
</evidence>
<dbReference type="Pfam" id="PF09084">
    <property type="entry name" value="NMT1"/>
    <property type="match status" value="1"/>
</dbReference>
<dbReference type="Gene3D" id="3.40.190.10">
    <property type="entry name" value="Periplasmic binding protein-like II"/>
    <property type="match status" value="2"/>
</dbReference>
<sequence length="364" mass="39246">MPLAEISCAAPGNGPIQTKEFRLFPRLLRVLALIVAGGLSIVPVEASTPITIIVSGLEKQIYLPAILAERLGYFADEGLDVRLLNATAGVEAQNELLTGAAQGVVGFYDHTIALQGRGNYVVSLVQFARAPGEVELVAEPLAERITSASQLKGLRLGVAGLGSSTDFLTRYIAHLNGLKFGDYRMIPFEAGNRFIEAMKQGKIDAGMTTEPTAGRLLKTTGAKVLIDLRTPESTWAVIGGCYPGAAFYVRASWLSAHREEAGKLAMAFVRAMHYIAAHGAAEIADQLPNDYFEGDKPLYVERLSESKAMFTADGRMPSGCPETTLKVLSSFSKALREKEIDLRQTYTTEFVDAAEKTLAASEKN</sequence>
<dbReference type="PANTHER" id="PTHR30024:SF47">
    <property type="entry name" value="TAURINE-BINDING PERIPLASMIC PROTEIN"/>
    <property type="match status" value="1"/>
</dbReference>
<evidence type="ECO:0000259" key="4">
    <source>
        <dbReference type="Pfam" id="PF09084"/>
    </source>
</evidence>
<comment type="caution">
    <text evidence="5">The sequence shown here is derived from an EMBL/GenBank/DDBJ whole genome shotgun (WGS) entry which is preliminary data.</text>
</comment>
<dbReference type="PANTHER" id="PTHR30024">
    <property type="entry name" value="ALIPHATIC SULFONATES-BINDING PROTEIN-RELATED"/>
    <property type="match status" value="1"/>
</dbReference>
<keyword evidence="6" id="KW-1185">Reference proteome</keyword>
<evidence type="ECO:0000313" key="6">
    <source>
        <dbReference type="Proteomes" id="UP000233293"/>
    </source>
</evidence>
<dbReference type="Proteomes" id="UP000233293">
    <property type="component" value="Unassembled WGS sequence"/>
</dbReference>
<gene>
    <name evidence="5" type="ORF">CWS72_20915</name>
</gene>
<dbReference type="SUPFAM" id="SSF53850">
    <property type="entry name" value="Periplasmic binding protein-like II"/>
    <property type="match status" value="1"/>
</dbReference>
<dbReference type="EMBL" id="PIUM01000029">
    <property type="protein sequence ID" value="PKU22645.1"/>
    <property type="molecule type" value="Genomic_DNA"/>
</dbReference>
<proteinExistence type="inferred from homology"/>
<protein>
    <submittedName>
        <fullName evidence="5">Nitrate ABC transporter substrate-binding protein</fullName>
    </submittedName>
</protein>
<evidence type="ECO:0000313" key="5">
    <source>
        <dbReference type="EMBL" id="PKU22645.1"/>
    </source>
</evidence>
<keyword evidence="3" id="KW-0732">Signal</keyword>
<comment type="subcellular location">
    <subcellularLocation>
        <location evidence="1">Periplasm</location>
    </subcellularLocation>
</comment>
<evidence type="ECO:0000256" key="2">
    <source>
        <dbReference type="ARBA" id="ARBA00010742"/>
    </source>
</evidence>
<dbReference type="OrthoDB" id="9806288at2"/>
<dbReference type="GO" id="GO:0042597">
    <property type="term" value="C:periplasmic space"/>
    <property type="evidence" value="ECO:0007669"/>
    <property type="project" value="UniProtKB-SubCell"/>
</dbReference>
<feature type="domain" description="SsuA/THI5-like" evidence="4">
    <location>
        <begin position="64"/>
        <end position="278"/>
    </location>
</feature>
<accession>A0A2N3PQF9</accession>